<name>A0A366HC49_9BURK</name>
<organism evidence="2 3">
    <name type="scientific">Eoetvoesiella caeni</name>
    <dbReference type="NCBI Taxonomy" id="645616"/>
    <lineage>
        <taxon>Bacteria</taxon>
        <taxon>Pseudomonadati</taxon>
        <taxon>Pseudomonadota</taxon>
        <taxon>Betaproteobacteria</taxon>
        <taxon>Burkholderiales</taxon>
        <taxon>Alcaligenaceae</taxon>
        <taxon>Eoetvoesiella</taxon>
    </lineage>
</organism>
<dbReference type="SUPFAM" id="SSF52833">
    <property type="entry name" value="Thioredoxin-like"/>
    <property type="match status" value="1"/>
</dbReference>
<dbReference type="CDD" id="cd02947">
    <property type="entry name" value="TRX_family"/>
    <property type="match status" value="1"/>
</dbReference>
<keyword evidence="3" id="KW-1185">Reference proteome</keyword>
<gene>
    <name evidence="2" type="ORF">DFR37_105150</name>
</gene>
<comment type="caution">
    <text evidence="2">The sequence shown here is derived from an EMBL/GenBank/DDBJ whole genome shotgun (WGS) entry which is preliminary data.</text>
</comment>
<dbReference type="AlphaFoldDB" id="A0A366HC49"/>
<dbReference type="EMBL" id="QNRQ01000005">
    <property type="protein sequence ID" value="RBP39357.1"/>
    <property type="molecule type" value="Genomic_DNA"/>
</dbReference>
<dbReference type="Proteomes" id="UP000253628">
    <property type="component" value="Unassembled WGS sequence"/>
</dbReference>
<dbReference type="RefSeq" id="WP_113933318.1">
    <property type="nucleotide sequence ID" value="NZ_JACCEU010000003.1"/>
</dbReference>
<dbReference type="OrthoDB" id="8521206at2"/>
<dbReference type="InterPro" id="IPR036249">
    <property type="entry name" value="Thioredoxin-like_sf"/>
</dbReference>
<reference evidence="2 3" key="1">
    <citation type="submission" date="2018-06" db="EMBL/GenBank/DDBJ databases">
        <title>Genomic Encyclopedia of Type Strains, Phase IV (KMG-IV): sequencing the most valuable type-strain genomes for metagenomic binning, comparative biology and taxonomic classification.</title>
        <authorList>
            <person name="Goeker M."/>
        </authorList>
    </citation>
    <scope>NUCLEOTIDE SEQUENCE [LARGE SCALE GENOMIC DNA]</scope>
    <source>
        <strain evidence="2 3">DSM 25520</strain>
    </source>
</reference>
<proteinExistence type="predicted"/>
<feature type="domain" description="Thioredoxin" evidence="1">
    <location>
        <begin position="17"/>
        <end position="82"/>
    </location>
</feature>
<evidence type="ECO:0000313" key="2">
    <source>
        <dbReference type="EMBL" id="RBP39357.1"/>
    </source>
</evidence>
<dbReference type="InterPro" id="IPR013766">
    <property type="entry name" value="Thioredoxin_domain"/>
</dbReference>
<protein>
    <submittedName>
        <fullName evidence="2">Thioredoxin</fullName>
    </submittedName>
</protein>
<sequence length="127" mass="14353">MSIFNPLLDHPKLLARLREHQGLLVVCYCAAWCDTCTQYRGGFEALAEKFPDCTFMWVDIEENPELLGDDDVENFPTLLVQSPTKNLFYGPMLPYASHLEKLLSRLDESSPSIEDGPPLLRPLLEAA</sequence>
<accession>A0A366HC49</accession>
<evidence type="ECO:0000313" key="3">
    <source>
        <dbReference type="Proteomes" id="UP000253628"/>
    </source>
</evidence>
<evidence type="ECO:0000259" key="1">
    <source>
        <dbReference type="Pfam" id="PF00085"/>
    </source>
</evidence>
<dbReference type="Gene3D" id="3.40.30.10">
    <property type="entry name" value="Glutaredoxin"/>
    <property type="match status" value="1"/>
</dbReference>
<dbReference type="Pfam" id="PF00085">
    <property type="entry name" value="Thioredoxin"/>
    <property type="match status" value="1"/>
</dbReference>